<dbReference type="OMA" id="SSARFCC"/>
<comment type="caution">
    <text evidence="3">The sequence shown here is derived from an EMBL/GenBank/DDBJ whole genome shotgun (WGS) entry which is preliminary data.</text>
</comment>
<sequence>MRSRSSGISLLAVCASVASASYCSTSSAYTYTNCVSSSRTNLYYCSSGSISSTTSGCIGSEMRMRCSLSSARFCCSSSFKSSCDGLPGTVQPAASPTPSPTPAPCLPNMTNQASTSEQRCLPSSGWTINELAEEANCAPASTLSVSQYRSSQCSFYNLVWFSCSSGANVCLTSRASGWSRPVPSPSSSPRPRSSDGSGVETFGIVIPMMFVGCCITAYFVRRRCWSSVAKAGGASVGGLVRVTHNPSPATAVKAAPKHNSAVASASSAIPPRPQHSMASPPAPIPGMPSSAPAAHHHSSSSAGFGHSAPGGYPMAAGAAPYPGAPCPGAPGGGAAYPGAPGGGAAYPGAPGGGAAYPGAPGGGAAYPGAPGGGAAYPGAPGGGAAYPGAPGGGAAYPGAPGGGAAYPGAPGGGAAYPGAPGGGAAYPGAPGGGAAYPGAPGGGAAYPGAPGGGAAYPGAPGGGGAYPTAPPPSSGPKAPPPPSYPGYENGGYAL</sequence>
<dbReference type="AlphaFoldDB" id="A0A5A8C6C3"/>
<feature type="region of interest" description="Disordered" evidence="1">
    <location>
        <begin position="176"/>
        <end position="197"/>
    </location>
</feature>
<dbReference type="Proteomes" id="UP000323011">
    <property type="component" value="Unassembled WGS sequence"/>
</dbReference>
<feature type="signal peptide" evidence="2">
    <location>
        <begin position="1"/>
        <end position="20"/>
    </location>
</feature>
<reference evidence="3 4" key="1">
    <citation type="submission" date="2019-07" db="EMBL/GenBank/DDBJ databases">
        <title>Genomes of Cafeteria roenbergensis.</title>
        <authorList>
            <person name="Fischer M.G."/>
            <person name="Hackl T."/>
            <person name="Roman M."/>
        </authorList>
    </citation>
    <scope>NUCLEOTIDE SEQUENCE [LARGE SCALE GENOMIC DNA]</scope>
    <source>
        <strain evidence="3 4">BVI</strain>
    </source>
</reference>
<evidence type="ECO:0000256" key="1">
    <source>
        <dbReference type="SAM" id="MobiDB-lite"/>
    </source>
</evidence>
<proteinExistence type="predicted"/>
<evidence type="ECO:0000313" key="4">
    <source>
        <dbReference type="Proteomes" id="UP000323011"/>
    </source>
</evidence>
<feature type="compositionally biased region" description="Pro residues" evidence="1">
    <location>
        <begin position="468"/>
        <end position="484"/>
    </location>
</feature>
<name>A0A5A8C6C3_CAFRO</name>
<feature type="compositionally biased region" description="Low complexity" evidence="1">
    <location>
        <begin position="287"/>
        <end position="305"/>
    </location>
</feature>
<protein>
    <submittedName>
        <fullName evidence="3">Uncharacterized protein</fullName>
    </submittedName>
</protein>
<evidence type="ECO:0000313" key="3">
    <source>
        <dbReference type="EMBL" id="KAA0148274.1"/>
    </source>
</evidence>
<keyword evidence="4" id="KW-1185">Reference proteome</keyword>
<gene>
    <name evidence="3" type="ORF">FNF29_06810</name>
</gene>
<accession>A0A5A8C6C3</accession>
<feature type="chain" id="PRO_5023145838" evidence="2">
    <location>
        <begin position="21"/>
        <end position="494"/>
    </location>
</feature>
<evidence type="ECO:0000256" key="2">
    <source>
        <dbReference type="SAM" id="SignalP"/>
    </source>
</evidence>
<feature type="compositionally biased region" description="Gly residues" evidence="1">
    <location>
        <begin position="447"/>
        <end position="465"/>
    </location>
</feature>
<organism evidence="3 4">
    <name type="scientific">Cafeteria roenbergensis</name>
    <name type="common">Marine flagellate</name>
    <dbReference type="NCBI Taxonomy" id="33653"/>
    <lineage>
        <taxon>Eukaryota</taxon>
        <taxon>Sar</taxon>
        <taxon>Stramenopiles</taxon>
        <taxon>Bigyra</taxon>
        <taxon>Opalozoa</taxon>
        <taxon>Bicosoecida</taxon>
        <taxon>Cafeteriaceae</taxon>
        <taxon>Cafeteria</taxon>
    </lineage>
</organism>
<dbReference type="EMBL" id="VLTN01000055">
    <property type="protein sequence ID" value="KAA0148274.1"/>
    <property type="molecule type" value="Genomic_DNA"/>
</dbReference>
<feature type="region of interest" description="Disordered" evidence="1">
    <location>
        <begin position="447"/>
        <end position="494"/>
    </location>
</feature>
<feature type="region of interest" description="Disordered" evidence="1">
    <location>
        <begin position="249"/>
        <end position="305"/>
    </location>
</feature>
<keyword evidence="2" id="KW-0732">Signal</keyword>